<keyword evidence="1" id="KW-0732">Signal</keyword>
<evidence type="ECO:0000313" key="3">
    <source>
        <dbReference type="Proteomes" id="UP000251993"/>
    </source>
</evidence>
<evidence type="ECO:0000313" key="2">
    <source>
        <dbReference type="EMBL" id="AXE17662.1"/>
    </source>
</evidence>
<dbReference type="KEGG" id="run:DR864_07895"/>
<sequence length="126" mass="14284">MKVLVAYSLAFVVLAQSLLPRAAADLLRSPEVWAHFEEHKQESPQPLSFWQFMMMHYSADSKHTKQTKHHLPSVDFNGVAGLCILPSATIALEHYSLPVFPKKANFQWLNSYAFLSFKALICPPRA</sequence>
<evidence type="ECO:0000256" key="1">
    <source>
        <dbReference type="SAM" id="SignalP"/>
    </source>
</evidence>
<dbReference type="Proteomes" id="UP000251993">
    <property type="component" value="Chromosome"/>
</dbReference>
<dbReference type="AlphaFoldDB" id="A0A344TG91"/>
<name>A0A344TG91_9BACT</name>
<dbReference type="OrthoDB" id="825489at2"/>
<keyword evidence="3" id="KW-1185">Reference proteome</keyword>
<reference evidence="2 3" key="1">
    <citation type="submission" date="2018-07" db="EMBL/GenBank/DDBJ databases">
        <title>Genome sequencing of Runella.</title>
        <authorList>
            <person name="Baek M.-G."/>
            <person name="Yi H."/>
        </authorList>
    </citation>
    <scope>NUCLEOTIDE SEQUENCE [LARGE SCALE GENOMIC DNA]</scope>
    <source>
        <strain evidence="2 3">HYN0085</strain>
    </source>
</reference>
<proteinExistence type="predicted"/>
<feature type="chain" id="PRO_5016940033" evidence="1">
    <location>
        <begin position="23"/>
        <end position="126"/>
    </location>
</feature>
<protein>
    <submittedName>
        <fullName evidence="2">Uncharacterized protein</fullName>
    </submittedName>
</protein>
<feature type="signal peptide" evidence="1">
    <location>
        <begin position="1"/>
        <end position="22"/>
    </location>
</feature>
<accession>A0A344TG91</accession>
<organism evidence="2 3">
    <name type="scientific">Runella rosea</name>
    <dbReference type="NCBI Taxonomy" id="2259595"/>
    <lineage>
        <taxon>Bacteria</taxon>
        <taxon>Pseudomonadati</taxon>
        <taxon>Bacteroidota</taxon>
        <taxon>Cytophagia</taxon>
        <taxon>Cytophagales</taxon>
        <taxon>Spirosomataceae</taxon>
        <taxon>Runella</taxon>
    </lineage>
</organism>
<dbReference type="EMBL" id="CP030850">
    <property type="protein sequence ID" value="AXE17662.1"/>
    <property type="molecule type" value="Genomic_DNA"/>
</dbReference>
<gene>
    <name evidence="2" type="ORF">DR864_07895</name>
</gene>
<dbReference type="RefSeq" id="WP_114066447.1">
    <property type="nucleotide sequence ID" value="NZ_CP030850.1"/>
</dbReference>